<sequence length="226" mass="24077">MRRAAALLPLLLLAPPAGAYTTNAPPGELPERANFNAPRIAFNAPRITFNRPSITFNAPHVTFNAERLTDEEKAFAPKSAPAPAPPEPEPLAEGLAVTEEAGGVRYTLSADILFDFDAATLRPKAREALAALSADARRRFPSATFLVEGHTDAKGSDAYNQALSERRAESVKAFLTDAESFSAADIETTGLGESRPAAPNETASGGDDPEGRQKNRRVEILVRPAS</sequence>
<keyword evidence="2" id="KW-1185">Reference proteome</keyword>
<accession>A0ACD4NSM6</accession>
<protein>
    <submittedName>
        <fullName evidence="1">OmpA family protein</fullName>
    </submittedName>
</protein>
<dbReference type="Proteomes" id="UP001163223">
    <property type="component" value="Chromosome"/>
</dbReference>
<dbReference type="EMBL" id="CP113520">
    <property type="protein sequence ID" value="WAJ29797.1"/>
    <property type="molecule type" value="Genomic_DNA"/>
</dbReference>
<evidence type="ECO:0000313" key="1">
    <source>
        <dbReference type="EMBL" id="WAJ29797.1"/>
    </source>
</evidence>
<name>A0ACD4NSM6_9HYPH</name>
<evidence type="ECO:0000313" key="2">
    <source>
        <dbReference type="Proteomes" id="UP001163223"/>
    </source>
</evidence>
<reference evidence="1" key="1">
    <citation type="submission" date="2022-11" db="EMBL/GenBank/DDBJ databases">
        <title>beta-Carotene-producing bacterium, Jeongeuplla avenae sp. nov., alleviates the salt stress of Arabidopsis seedlings.</title>
        <authorList>
            <person name="Jiang L."/>
            <person name="Lee J."/>
        </authorList>
    </citation>
    <scope>NUCLEOTIDE SEQUENCE</scope>
    <source>
        <strain evidence="1">DY_R2A_6</strain>
    </source>
</reference>
<organism evidence="1 2">
    <name type="scientific">Antarcticirhabdus aurantiaca</name>
    <dbReference type="NCBI Taxonomy" id="2606717"/>
    <lineage>
        <taxon>Bacteria</taxon>
        <taxon>Pseudomonadati</taxon>
        <taxon>Pseudomonadota</taxon>
        <taxon>Alphaproteobacteria</taxon>
        <taxon>Hyphomicrobiales</taxon>
        <taxon>Aurantimonadaceae</taxon>
        <taxon>Antarcticirhabdus</taxon>
    </lineage>
</organism>
<gene>
    <name evidence="1" type="ORF">OXU80_06130</name>
</gene>
<proteinExistence type="predicted"/>